<feature type="transmembrane region" description="Helical" evidence="3">
    <location>
        <begin position="197"/>
        <end position="230"/>
    </location>
</feature>
<keyword evidence="3" id="KW-1133">Transmembrane helix</keyword>
<dbReference type="Pfam" id="PF13639">
    <property type="entry name" value="zf-RING_2"/>
    <property type="match status" value="1"/>
</dbReference>
<keyword evidence="1" id="KW-0479">Metal-binding</keyword>
<feature type="compositionally biased region" description="Polar residues" evidence="2">
    <location>
        <begin position="12"/>
        <end position="24"/>
    </location>
</feature>
<dbReference type="InterPro" id="IPR013083">
    <property type="entry name" value="Znf_RING/FYVE/PHD"/>
</dbReference>
<dbReference type="PROSITE" id="PS50089">
    <property type="entry name" value="ZF_RING_2"/>
    <property type="match status" value="1"/>
</dbReference>
<organism evidence="5 6">
    <name type="scientific">Stylonychia lemnae</name>
    <name type="common">Ciliate</name>
    <dbReference type="NCBI Taxonomy" id="5949"/>
    <lineage>
        <taxon>Eukaryota</taxon>
        <taxon>Sar</taxon>
        <taxon>Alveolata</taxon>
        <taxon>Ciliophora</taxon>
        <taxon>Intramacronucleata</taxon>
        <taxon>Spirotrichea</taxon>
        <taxon>Stichotrichia</taxon>
        <taxon>Sporadotrichida</taxon>
        <taxon>Oxytrichidae</taxon>
        <taxon>Stylonychinae</taxon>
        <taxon>Stylonychia</taxon>
    </lineage>
</organism>
<feature type="compositionally biased region" description="Basic and acidic residues" evidence="2">
    <location>
        <begin position="1"/>
        <end position="11"/>
    </location>
</feature>
<dbReference type="InterPro" id="IPR001841">
    <property type="entry name" value="Znf_RING"/>
</dbReference>
<evidence type="ECO:0000313" key="6">
    <source>
        <dbReference type="Proteomes" id="UP000039865"/>
    </source>
</evidence>
<reference evidence="5 6" key="1">
    <citation type="submission" date="2014-06" db="EMBL/GenBank/DDBJ databases">
        <authorList>
            <person name="Swart Estienne"/>
        </authorList>
    </citation>
    <scope>NUCLEOTIDE SEQUENCE [LARGE SCALE GENOMIC DNA]</scope>
    <source>
        <strain evidence="5 6">130c</strain>
    </source>
</reference>
<sequence length="312" mass="36574">MHSPDRDHSRLDTSQGIGDYSSSRNYITERGPAIQTQDEISKDILPKQEIFREFRKQFKRCDALEYTSKEYIRAIIESSIFMVLAGTACGLWIYYGDNKKDATNYREQDFICDTPISYWLIIMGISYGFNFIHYLTTLIILLTKKLRSKLTVIILSLFHFYSVVLFQIAWLSYGNIYHYRDNSMRCIYANEDYRVMWILQMISIAFGYGNFAEVGAMFISGCVALIIYIFTKRMPEFVDKIPHVLAIKSLKYLRGQWSIQCAICLSDFKNEEMVTQLNCNDKHYYHSMCIKSWVNKREHCPLCSQLVDSNQI</sequence>
<dbReference type="EMBL" id="CCKQ01011184">
    <property type="protein sequence ID" value="CDW82722.1"/>
    <property type="molecule type" value="Genomic_DNA"/>
</dbReference>
<feature type="transmembrane region" description="Helical" evidence="3">
    <location>
        <begin position="150"/>
        <end position="173"/>
    </location>
</feature>
<dbReference type="GO" id="GO:0061630">
    <property type="term" value="F:ubiquitin protein ligase activity"/>
    <property type="evidence" value="ECO:0007669"/>
    <property type="project" value="TreeGrafter"/>
</dbReference>
<evidence type="ECO:0000313" key="5">
    <source>
        <dbReference type="EMBL" id="CDW82722.1"/>
    </source>
</evidence>
<name>A0A078AMX3_STYLE</name>
<evidence type="ECO:0000259" key="4">
    <source>
        <dbReference type="PROSITE" id="PS50089"/>
    </source>
</evidence>
<dbReference type="Proteomes" id="UP000039865">
    <property type="component" value="Unassembled WGS sequence"/>
</dbReference>
<dbReference type="InParanoid" id="A0A078AMX3"/>
<keyword evidence="6" id="KW-1185">Reference proteome</keyword>
<dbReference type="InterPro" id="IPR051826">
    <property type="entry name" value="E3_ubiquitin-ligase_domain"/>
</dbReference>
<dbReference type="GO" id="GO:0008270">
    <property type="term" value="F:zinc ion binding"/>
    <property type="evidence" value="ECO:0007669"/>
    <property type="project" value="UniProtKB-KW"/>
</dbReference>
<feature type="domain" description="RING-type" evidence="4">
    <location>
        <begin position="261"/>
        <end position="304"/>
    </location>
</feature>
<dbReference type="PANTHER" id="PTHR22765">
    <property type="entry name" value="RING FINGER AND PROTEASE ASSOCIATED DOMAIN-CONTAINING"/>
    <property type="match status" value="1"/>
</dbReference>
<evidence type="ECO:0000256" key="3">
    <source>
        <dbReference type="SAM" id="Phobius"/>
    </source>
</evidence>
<dbReference type="GO" id="GO:0006511">
    <property type="term" value="P:ubiquitin-dependent protein catabolic process"/>
    <property type="evidence" value="ECO:0007669"/>
    <property type="project" value="TreeGrafter"/>
</dbReference>
<dbReference type="PANTHER" id="PTHR22765:SF411">
    <property type="entry name" value="OS02G0248440 PROTEIN"/>
    <property type="match status" value="1"/>
</dbReference>
<proteinExistence type="predicted"/>
<dbReference type="CDD" id="cd16454">
    <property type="entry name" value="RING-H2_PA-TM-RING"/>
    <property type="match status" value="1"/>
</dbReference>
<feature type="region of interest" description="Disordered" evidence="2">
    <location>
        <begin position="1"/>
        <end position="24"/>
    </location>
</feature>
<dbReference type="OrthoDB" id="8062037at2759"/>
<gene>
    <name evidence="5" type="primary">Contig4374.g4675</name>
    <name evidence="5" type="ORF">STYLEM_11756</name>
</gene>
<feature type="transmembrane region" description="Helical" evidence="3">
    <location>
        <begin position="116"/>
        <end position="143"/>
    </location>
</feature>
<evidence type="ECO:0000256" key="1">
    <source>
        <dbReference type="PROSITE-ProRule" id="PRU00175"/>
    </source>
</evidence>
<dbReference type="Gene3D" id="3.30.40.10">
    <property type="entry name" value="Zinc/RING finger domain, C3HC4 (zinc finger)"/>
    <property type="match status" value="1"/>
</dbReference>
<dbReference type="AlphaFoldDB" id="A0A078AMX3"/>
<keyword evidence="1" id="KW-0863">Zinc-finger</keyword>
<keyword evidence="1" id="KW-0862">Zinc</keyword>
<accession>A0A078AMX3</accession>
<dbReference type="SMART" id="SM00184">
    <property type="entry name" value="RING"/>
    <property type="match status" value="1"/>
</dbReference>
<keyword evidence="3" id="KW-0472">Membrane</keyword>
<dbReference type="SUPFAM" id="SSF57850">
    <property type="entry name" value="RING/U-box"/>
    <property type="match status" value="1"/>
</dbReference>
<evidence type="ECO:0000256" key="2">
    <source>
        <dbReference type="SAM" id="MobiDB-lite"/>
    </source>
</evidence>
<feature type="transmembrane region" description="Helical" evidence="3">
    <location>
        <begin position="74"/>
        <end position="96"/>
    </location>
</feature>
<protein>
    <submittedName>
        <fullName evidence="5">Zinc finger protein</fullName>
    </submittedName>
</protein>
<keyword evidence="3" id="KW-0812">Transmembrane</keyword>